<dbReference type="PANTHER" id="PTHR35789">
    <property type="entry name" value="SPORE GERMINATION PROTEIN B3"/>
    <property type="match status" value="1"/>
</dbReference>
<dbReference type="PANTHER" id="PTHR35789:SF1">
    <property type="entry name" value="SPORE GERMINATION PROTEIN B3"/>
    <property type="match status" value="1"/>
</dbReference>
<keyword evidence="5" id="KW-0472">Membrane</keyword>
<evidence type="ECO:0000313" key="12">
    <source>
        <dbReference type="Proteomes" id="UP000476064"/>
    </source>
</evidence>
<dbReference type="InterPro" id="IPR046953">
    <property type="entry name" value="Spore_GerAC-like_C"/>
</dbReference>
<dbReference type="RefSeq" id="WP_162355763.1">
    <property type="nucleotide sequence ID" value="NZ_CP048209.1"/>
</dbReference>
<accession>A0A6C0FS60</accession>
<keyword evidence="4 8" id="KW-0732">Signal</keyword>
<dbReference type="Gene3D" id="3.30.300.210">
    <property type="entry name" value="Nutrient germinant receptor protein C, domain 3"/>
    <property type="match status" value="1"/>
</dbReference>
<evidence type="ECO:0000259" key="9">
    <source>
        <dbReference type="Pfam" id="PF05504"/>
    </source>
</evidence>
<dbReference type="GO" id="GO:0009847">
    <property type="term" value="P:spore germination"/>
    <property type="evidence" value="ECO:0007669"/>
    <property type="project" value="InterPro"/>
</dbReference>
<protein>
    <recommendedName>
        <fullName evidence="13">Ger(X)C family spore germination protein</fullName>
    </recommendedName>
</protein>
<sequence>MKIAWKAVIVGCLMLFSCGCWDVKNVQYFNFVNMIGIDYVDGKYHLYAQINELASMAKQEGGVPVPNPIVVAKGKGESIGMAMYDLQKESQMRADWTQNKVFIFTDRLLEQGILEIDDEMMRTRDQRYTPWVFATDEDLAELFNTKPITGTSSVNTMYFQPNLLYKQMQSSFKPINYQSFIRSSREPYETALVDHIKLTENWDKDGKPMTLPIVNGLVALKQGKRQALFTREEVSGRKWLNEHTLRGLLPLKNERGKIAGGVSVKDNKVKITPAYKDGQRIVKLYISMDAFLRAQRQPFKLDQINAIVKKNLEDEIMKTYEAGKKRGVDLYSLNEVWYRKGLAVDDDIPGLELHIKVSLLATNMFELREPPAGK</sequence>
<dbReference type="PROSITE" id="PS51257">
    <property type="entry name" value="PROKAR_LIPOPROTEIN"/>
    <property type="match status" value="1"/>
</dbReference>
<dbReference type="Pfam" id="PF05504">
    <property type="entry name" value="Spore_GerAC"/>
    <property type="match status" value="1"/>
</dbReference>
<evidence type="ECO:0000256" key="6">
    <source>
        <dbReference type="ARBA" id="ARBA00023139"/>
    </source>
</evidence>
<evidence type="ECO:0000259" key="10">
    <source>
        <dbReference type="Pfam" id="PF25198"/>
    </source>
</evidence>
<evidence type="ECO:0000256" key="7">
    <source>
        <dbReference type="ARBA" id="ARBA00023288"/>
    </source>
</evidence>
<feature type="chain" id="PRO_5038603734" description="Ger(X)C family spore germination protein" evidence="8">
    <location>
        <begin position="23"/>
        <end position="374"/>
    </location>
</feature>
<organism evidence="11 12">
    <name type="scientific">Paenibacillus lycopersici</name>
    <dbReference type="NCBI Taxonomy" id="2704462"/>
    <lineage>
        <taxon>Bacteria</taxon>
        <taxon>Bacillati</taxon>
        <taxon>Bacillota</taxon>
        <taxon>Bacilli</taxon>
        <taxon>Bacillales</taxon>
        <taxon>Paenibacillaceae</taxon>
        <taxon>Paenibacillus</taxon>
    </lineage>
</organism>
<evidence type="ECO:0008006" key="13">
    <source>
        <dbReference type="Google" id="ProtNLM"/>
    </source>
</evidence>
<evidence type="ECO:0000256" key="5">
    <source>
        <dbReference type="ARBA" id="ARBA00023136"/>
    </source>
</evidence>
<dbReference type="Proteomes" id="UP000476064">
    <property type="component" value="Chromosome"/>
</dbReference>
<evidence type="ECO:0000256" key="1">
    <source>
        <dbReference type="ARBA" id="ARBA00004635"/>
    </source>
</evidence>
<proteinExistence type="inferred from homology"/>
<gene>
    <name evidence="11" type="ORF">GXP70_06860</name>
</gene>
<keyword evidence="12" id="KW-1185">Reference proteome</keyword>
<evidence type="ECO:0000256" key="2">
    <source>
        <dbReference type="ARBA" id="ARBA00007886"/>
    </source>
</evidence>
<dbReference type="AlphaFoldDB" id="A0A6C0FS60"/>
<keyword evidence="3" id="KW-0309">Germination</keyword>
<evidence type="ECO:0000256" key="4">
    <source>
        <dbReference type="ARBA" id="ARBA00022729"/>
    </source>
</evidence>
<keyword evidence="6" id="KW-0564">Palmitate</keyword>
<comment type="subcellular location">
    <subcellularLocation>
        <location evidence="1">Membrane</location>
        <topology evidence="1">Lipid-anchor</topology>
    </subcellularLocation>
</comment>
<evidence type="ECO:0000256" key="3">
    <source>
        <dbReference type="ARBA" id="ARBA00022544"/>
    </source>
</evidence>
<name>A0A6C0FS60_9BACL</name>
<evidence type="ECO:0000313" key="11">
    <source>
        <dbReference type="EMBL" id="QHT59697.1"/>
    </source>
</evidence>
<keyword evidence="7" id="KW-0449">Lipoprotein</keyword>
<dbReference type="InterPro" id="IPR008844">
    <property type="entry name" value="Spore_GerAC-like"/>
</dbReference>
<feature type="domain" description="Spore germination protein N-terminal" evidence="10">
    <location>
        <begin position="22"/>
        <end position="193"/>
    </location>
</feature>
<comment type="similarity">
    <text evidence="2">Belongs to the GerABKC lipoprotein family.</text>
</comment>
<feature type="domain" description="Spore germination GerAC-like C-terminal" evidence="9">
    <location>
        <begin position="216"/>
        <end position="340"/>
    </location>
</feature>
<dbReference type="InterPro" id="IPR038501">
    <property type="entry name" value="Spore_GerAC_C_sf"/>
</dbReference>
<evidence type="ECO:0000256" key="8">
    <source>
        <dbReference type="SAM" id="SignalP"/>
    </source>
</evidence>
<dbReference type="InterPro" id="IPR057336">
    <property type="entry name" value="GerAC_N"/>
</dbReference>
<feature type="signal peptide" evidence="8">
    <location>
        <begin position="1"/>
        <end position="22"/>
    </location>
</feature>
<dbReference type="EMBL" id="CP048209">
    <property type="protein sequence ID" value="QHT59697.1"/>
    <property type="molecule type" value="Genomic_DNA"/>
</dbReference>
<dbReference type="GO" id="GO:0016020">
    <property type="term" value="C:membrane"/>
    <property type="evidence" value="ECO:0007669"/>
    <property type="project" value="UniProtKB-SubCell"/>
</dbReference>
<dbReference type="KEGG" id="plyc:GXP70_06860"/>
<dbReference type="Pfam" id="PF25198">
    <property type="entry name" value="Spore_GerAC_N"/>
    <property type="match status" value="1"/>
</dbReference>
<reference evidence="11 12" key="1">
    <citation type="submission" date="2020-01" db="EMBL/GenBank/DDBJ databases">
        <title>Paenibacillus sp. nov., isolated from tomato rhizosphere.</title>
        <authorList>
            <person name="Weon H.-Y."/>
            <person name="Lee S.A."/>
        </authorList>
    </citation>
    <scope>NUCLEOTIDE SEQUENCE [LARGE SCALE GENOMIC DNA]</scope>
    <source>
        <strain evidence="11 12">12200R-189</strain>
    </source>
</reference>